<feature type="compositionally biased region" description="Basic and acidic residues" evidence="1">
    <location>
        <begin position="103"/>
        <end position="137"/>
    </location>
</feature>
<feature type="compositionally biased region" description="Basic and acidic residues" evidence="1">
    <location>
        <begin position="752"/>
        <end position="761"/>
    </location>
</feature>
<feature type="region of interest" description="Disordered" evidence="1">
    <location>
        <begin position="291"/>
        <end position="321"/>
    </location>
</feature>
<dbReference type="AlphaFoldDB" id="A0A834Y0P5"/>
<evidence type="ECO:0000313" key="3">
    <source>
        <dbReference type="Proteomes" id="UP000639338"/>
    </source>
</evidence>
<comment type="caution">
    <text evidence="2">The sequence shown here is derived from an EMBL/GenBank/DDBJ whole genome shotgun (WGS) entry which is preliminary data.</text>
</comment>
<dbReference type="OrthoDB" id="6621371at2759"/>
<gene>
    <name evidence="2" type="ORF">HCN44_004341</name>
</gene>
<accession>A0A834Y0P5</accession>
<feature type="compositionally biased region" description="Basic residues" evidence="1">
    <location>
        <begin position="298"/>
        <end position="314"/>
    </location>
</feature>
<feature type="region of interest" description="Disordered" evidence="1">
    <location>
        <begin position="854"/>
        <end position="873"/>
    </location>
</feature>
<feature type="region of interest" description="Disordered" evidence="1">
    <location>
        <begin position="524"/>
        <end position="548"/>
    </location>
</feature>
<protein>
    <submittedName>
        <fullName evidence="2">Uncharacterized protein</fullName>
    </submittedName>
</protein>
<feature type="compositionally biased region" description="Basic residues" evidence="1">
    <location>
        <begin position="728"/>
        <end position="737"/>
    </location>
</feature>
<feature type="compositionally biased region" description="Polar residues" evidence="1">
    <location>
        <begin position="706"/>
        <end position="720"/>
    </location>
</feature>
<feature type="region of interest" description="Disordered" evidence="1">
    <location>
        <begin position="103"/>
        <end position="146"/>
    </location>
</feature>
<evidence type="ECO:0000256" key="1">
    <source>
        <dbReference type="SAM" id="MobiDB-lite"/>
    </source>
</evidence>
<feature type="region of interest" description="Disordered" evidence="1">
    <location>
        <begin position="61"/>
        <end position="83"/>
    </location>
</feature>
<keyword evidence="3" id="KW-1185">Reference proteome</keyword>
<sequence>MGSVFGNIYECIKESHVAVWIFQVFRAPNKMSNSPGNCGGSASGTSGALSLMGCVREASPPPHDTSGMGEFNMMPRNSDTLPKEPKRRIRNYFRRLFRKKSRSAADGKIKNSDGDIGNRNREEVTLGHPAGRTDETRSQSAGELLTDSSDRQSVFLKHRTVEDSFAKLRVGSGQLSVSHDSVFPGEVPHTRPLSSLDTLATIERRQSKASDEAVHKDYQSRGIYNERLPHRFVLMDTVIESLNQFDVMPIPLFSIRGRITIGIWGMNNNSNSNSNNKDEKIMMEKHTELESASLSHNAAHHRISVRPKNRRPPKRTAITNNISLSTTISETSEVSDSLDLFTPIGGSSPIDIKAPTILRKSSSNESKKSDRNSDIYDELETKLLSKKQTSIVSLSPDSLDSGIAKTMIDSSELDDSCEIKPVSRKQSNRISKGSDIFDELESKLPKKRLSSSRLSSKSPDSLESSYSKSIDAFDKYFDQDNKITSGNKSPVRVLQTSMSMSTSTDAFDTLTKAIDVKSMPRKLSNTVSKSTDNFDKSNESTDETQSNVGRKLLLPMTKSSADHVVSKSIDSLEILEKLMNDNSIERRRSSFDIHTKRGRQAISMSSENFEILNEGSLYIQKHSSASDVNLSRGKRHKIISKSIDSLEVVDTINKKNNKNCINMDIDKSNWRLSSKNIVSSSDSSDNIEQDDKIDNEKIRKPPKRIPSSSRTDIYSINNNYHDNDKKPTLMRKPSRLQKKSESSELGSTDTLNSDKKNKSFDSTETLDSLEKDLDQEKMMDNHVITYDDDDDQNNIEKLDNKNESWINSNDPESPNANGNHDKPYWRQNSETKENIDIHQLFAITSIVNGNNQRNNSIQYSGKKSPPTSPVTKQDDNKILYNSLIVNQNDDDLQNILNGNISEVLTTTKSFKEKLKMFERLGK</sequence>
<feature type="region of interest" description="Disordered" evidence="1">
    <location>
        <begin position="676"/>
        <end position="763"/>
    </location>
</feature>
<organism evidence="2 3">
    <name type="scientific">Aphidius gifuensis</name>
    <name type="common">Parasitoid wasp</name>
    <dbReference type="NCBI Taxonomy" id="684658"/>
    <lineage>
        <taxon>Eukaryota</taxon>
        <taxon>Metazoa</taxon>
        <taxon>Ecdysozoa</taxon>
        <taxon>Arthropoda</taxon>
        <taxon>Hexapoda</taxon>
        <taxon>Insecta</taxon>
        <taxon>Pterygota</taxon>
        <taxon>Neoptera</taxon>
        <taxon>Endopterygota</taxon>
        <taxon>Hymenoptera</taxon>
        <taxon>Apocrita</taxon>
        <taxon>Ichneumonoidea</taxon>
        <taxon>Braconidae</taxon>
        <taxon>Aphidiinae</taxon>
        <taxon>Aphidius</taxon>
    </lineage>
</organism>
<name>A0A834Y0P5_APHGI</name>
<dbReference type="Proteomes" id="UP000639338">
    <property type="component" value="Unassembled WGS sequence"/>
</dbReference>
<feature type="compositionally biased region" description="Polar residues" evidence="1">
    <location>
        <begin position="803"/>
        <end position="818"/>
    </location>
</feature>
<dbReference type="EMBL" id="JACMRX010000002">
    <property type="protein sequence ID" value="KAF7994869.1"/>
    <property type="molecule type" value="Genomic_DNA"/>
</dbReference>
<proteinExistence type="predicted"/>
<evidence type="ECO:0000313" key="2">
    <source>
        <dbReference type="EMBL" id="KAF7994869.1"/>
    </source>
</evidence>
<reference evidence="2 3" key="1">
    <citation type="submission" date="2020-08" db="EMBL/GenBank/DDBJ databases">
        <title>Aphidius gifuensis genome sequencing and assembly.</title>
        <authorList>
            <person name="Du Z."/>
        </authorList>
    </citation>
    <scope>NUCLEOTIDE SEQUENCE [LARGE SCALE GENOMIC DNA]</scope>
    <source>
        <strain evidence="2">YNYX2018</strain>
        <tissue evidence="2">Adults</tissue>
    </source>
</reference>
<feature type="region of interest" description="Disordered" evidence="1">
    <location>
        <begin position="784"/>
        <end position="826"/>
    </location>
</feature>
<feature type="compositionally biased region" description="Basic and acidic residues" evidence="1">
    <location>
        <begin position="689"/>
        <end position="699"/>
    </location>
</feature>